<dbReference type="EMBL" id="HBEG01041456">
    <property type="protein sequence ID" value="CAD8381524.1"/>
    <property type="molecule type" value="Transcribed_RNA"/>
</dbReference>
<gene>
    <name evidence="1" type="ORF">PBAH0796_LOCUS25340</name>
</gene>
<reference evidence="1" key="1">
    <citation type="submission" date="2021-01" db="EMBL/GenBank/DDBJ databases">
        <authorList>
            <person name="Corre E."/>
            <person name="Pelletier E."/>
            <person name="Niang G."/>
            <person name="Scheremetjew M."/>
            <person name="Finn R."/>
            <person name="Kale V."/>
            <person name="Holt S."/>
            <person name="Cochrane G."/>
            <person name="Meng A."/>
            <person name="Brown T."/>
            <person name="Cohen L."/>
        </authorList>
    </citation>
    <scope>NUCLEOTIDE SEQUENCE</scope>
    <source>
        <strain evidence="1">Pbaha01</strain>
    </source>
</reference>
<protein>
    <submittedName>
        <fullName evidence="1">Uncharacterized protein</fullName>
    </submittedName>
</protein>
<sequence length="117" mass="12789">MAASQVAWAYLDQTGKGHRGRSPRALGAPAIANDNYGTCKRRLNCFCFNAKARRLTSACEQELDLQHGLLRSDALLPWLPGTYIFLGAFVCMRAVGAGSCKTQWCKAVLLAHVGFWA</sequence>
<dbReference type="AlphaFoldDB" id="A0A7S0B2J9"/>
<organism evidence="1">
    <name type="scientific">Pyrodinium bahamense</name>
    <dbReference type="NCBI Taxonomy" id="73915"/>
    <lineage>
        <taxon>Eukaryota</taxon>
        <taxon>Sar</taxon>
        <taxon>Alveolata</taxon>
        <taxon>Dinophyceae</taxon>
        <taxon>Gonyaulacales</taxon>
        <taxon>Pyrocystaceae</taxon>
        <taxon>Pyrodinium</taxon>
    </lineage>
</organism>
<accession>A0A7S0B2J9</accession>
<name>A0A7S0B2J9_9DINO</name>
<evidence type="ECO:0000313" key="1">
    <source>
        <dbReference type="EMBL" id="CAD8381524.1"/>
    </source>
</evidence>
<proteinExistence type="predicted"/>